<dbReference type="Pfam" id="PF17102">
    <property type="entry name" value="Stealth_CR3"/>
    <property type="match status" value="1"/>
</dbReference>
<sequence length="635" mass="75973">MHIRRTLQYFARLLRKRIWKISALSLLITLFLMYQKKFDTHSPRPSACEPMDVVYTWVNGSDPLFQKAITQYSQSYEKNRFDDKNELRYSLRSLEKYAPWIRHIYIVTNGQIPHWLDLTNERITIVTHEFLTPNIQWLPVFSSAAIETFIHRIPNLSNRFLYLNDDIFLGSHLYPEDLYTDSEGTRIFQAWLVPECSQNCPWTYIGDKTCDQNCNISECQYDGGDCTDGDDYVQRRGLLHTIERRGKKSEGTILFRNVRTTTKNIGIKRFWDILHSYNLTRKLDMKTLVDNYNKRLHNQQSKNVPLIPKFANNVRSLQKTSEHFSQSLIYTNMLLNRRYGFKARHVISHVGFLLEKTIIEAMQKKFSQEILTTATHRFRAPNDLQFAFLYYSFLMEETYNETIDNIFDEFDTDHSLTWSDREIRTFLSKIFPLPLDWSAVRFFEGVIQNCSQSPEYKYEDFAHKRHTTVLYERYEDSHLPTVSKVLVKQCLPLVEALQLNFGTRPKYKYKVNSKRNTFNNFMMLSSNVTEVVDALDGIRRNPRKFNCINDNLDPKYEEENELIRHLLEDFYLSLFPHRSQFELDHQYRNRFTNWRDYVKWRWQKQIFYIMIYGLCLVVIVYIGQSIWRQKTKSYL</sequence>
<dbReference type="Pfam" id="PF17101">
    <property type="entry name" value="Stealth_CR1"/>
    <property type="match status" value="1"/>
</dbReference>
<evidence type="ECO:0000256" key="3">
    <source>
        <dbReference type="ARBA" id="ARBA00022692"/>
    </source>
</evidence>
<evidence type="ECO:0000256" key="6">
    <source>
        <dbReference type="ARBA" id="ARBA00023136"/>
    </source>
</evidence>
<accession>A0ABM3VMH1</accession>
<reference evidence="13" key="1">
    <citation type="submission" date="2025-08" db="UniProtKB">
        <authorList>
            <consortium name="RefSeq"/>
        </authorList>
    </citation>
    <scope>IDENTIFICATION</scope>
    <source>
        <strain evidence="13">Aabys</strain>
        <tissue evidence="13">Whole body</tissue>
    </source>
</reference>
<evidence type="ECO:0000256" key="9">
    <source>
        <dbReference type="ARBA" id="ARBA00046288"/>
    </source>
</evidence>
<keyword evidence="8" id="KW-0325">Glycoprotein</keyword>
<keyword evidence="2" id="KW-0808">Transferase</keyword>
<evidence type="ECO:0000256" key="7">
    <source>
        <dbReference type="ARBA" id="ARBA00023157"/>
    </source>
</evidence>
<keyword evidence="6 10" id="KW-0472">Membrane</keyword>
<evidence type="ECO:0000256" key="5">
    <source>
        <dbReference type="ARBA" id="ARBA00022989"/>
    </source>
</evidence>
<evidence type="ECO:0000256" key="10">
    <source>
        <dbReference type="SAM" id="Phobius"/>
    </source>
</evidence>
<organism evidence="12 13">
    <name type="scientific">Musca domestica</name>
    <name type="common">House fly</name>
    <dbReference type="NCBI Taxonomy" id="7370"/>
    <lineage>
        <taxon>Eukaryota</taxon>
        <taxon>Metazoa</taxon>
        <taxon>Ecdysozoa</taxon>
        <taxon>Arthropoda</taxon>
        <taxon>Hexapoda</taxon>
        <taxon>Insecta</taxon>
        <taxon>Pterygota</taxon>
        <taxon>Neoptera</taxon>
        <taxon>Endopterygota</taxon>
        <taxon>Diptera</taxon>
        <taxon>Brachycera</taxon>
        <taxon>Muscomorpha</taxon>
        <taxon>Muscoidea</taxon>
        <taxon>Muscidae</taxon>
        <taxon>Musca</taxon>
    </lineage>
</organism>
<proteinExistence type="inferred from homology"/>
<dbReference type="InterPro" id="IPR021520">
    <property type="entry name" value="Stealth_CR2"/>
</dbReference>
<feature type="transmembrane region" description="Helical" evidence="10">
    <location>
        <begin position="606"/>
        <end position="627"/>
    </location>
</feature>
<dbReference type="InterPro" id="IPR031358">
    <property type="entry name" value="Stealth_CR1"/>
</dbReference>
<dbReference type="InterPro" id="IPR000800">
    <property type="entry name" value="Notch_dom"/>
</dbReference>
<evidence type="ECO:0000313" key="13">
    <source>
        <dbReference type="RefSeq" id="XP_058986828.1"/>
    </source>
</evidence>
<dbReference type="InterPro" id="IPR047141">
    <property type="entry name" value="Stealth"/>
</dbReference>
<evidence type="ECO:0000259" key="11">
    <source>
        <dbReference type="PROSITE" id="PS50258"/>
    </source>
</evidence>
<dbReference type="InterPro" id="IPR031357">
    <property type="entry name" value="Stealth_CR3"/>
</dbReference>
<protein>
    <submittedName>
        <fullName evidence="13">N-acetylglucosamine-1-phosphotransferase subunits alpha/beta</fullName>
    </submittedName>
</protein>
<evidence type="ECO:0000256" key="4">
    <source>
        <dbReference type="ARBA" id="ARBA00022737"/>
    </source>
</evidence>
<name>A0ABM3VMH1_MUSDO</name>
<feature type="domain" description="LNR" evidence="11">
    <location>
        <begin position="196"/>
        <end position="226"/>
    </location>
</feature>
<dbReference type="InterPro" id="IPR035993">
    <property type="entry name" value="Notch-like_dom_sf"/>
</dbReference>
<dbReference type="SUPFAM" id="SSF90193">
    <property type="entry name" value="Notch domain"/>
    <property type="match status" value="1"/>
</dbReference>
<gene>
    <name evidence="13" type="primary">LOC105262536</name>
</gene>
<evidence type="ECO:0000256" key="8">
    <source>
        <dbReference type="ARBA" id="ARBA00023180"/>
    </source>
</evidence>
<evidence type="ECO:0000256" key="1">
    <source>
        <dbReference type="ARBA" id="ARBA00007583"/>
    </source>
</evidence>
<keyword evidence="12" id="KW-1185">Reference proteome</keyword>
<comment type="similarity">
    <text evidence="1">Belongs to the stealth family.</text>
</comment>
<dbReference type="Pfam" id="PF11380">
    <property type="entry name" value="Stealth_CR2"/>
    <property type="match status" value="1"/>
</dbReference>
<dbReference type="Gene3D" id="4.10.470.20">
    <property type="match status" value="1"/>
</dbReference>
<dbReference type="SMART" id="SM00004">
    <property type="entry name" value="NL"/>
    <property type="match status" value="1"/>
</dbReference>
<keyword evidence="4" id="KW-0677">Repeat</keyword>
<keyword evidence="7" id="KW-1015">Disulfide bond</keyword>
<dbReference type="PROSITE" id="PS50258">
    <property type="entry name" value="LNR"/>
    <property type="match status" value="1"/>
</dbReference>
<dbReference type="GeneID" id="105262536"/>
<dbReference type="PANTHER" id="PTHR24045">
    <property type="match status" value="1"/>
</dbReference>
<evidence type="ECO:0000256" key="2">
    <source>
        <dbReference type="ARBA" id="ARBA00022679"/>
    </source>
</evidence>
<keyword evidence="3 10" id="KW-0812">Transmembrane</keyword>
<dbReference type="PANTHER" id="PTHR24045:SF0">
    <property type="entry name" value="N-ACETYLGLUCOSAMINE-1-PHOSPHOTRANSFERASE SUBUNITS ALPHA_BETA"/>
    <property type="match status" value="1"/>
</dbReference>
<dbReference type="Pfam" id="PF17103">
    <property type="entry name" value="Stealth_CR4"/>
    <property type="match status" value="1"/>
</dbReference>
<dbReference type="InterPro" id="IPR031356">
    <property type="entry name" value="Stealth_CR4"/>
</dbReference>
<evidence type="ECO:0000313" key="12">
    <source>
        <dbReference type="Proteomes" id="UP001652621"/>
    </source>
</evidence>
<comment type="subcellular location">
    <subcellularLocation>
        <location evidence="9">Endomembrane system</location>
        <topology evidence="9">Single-pass type I membrane protein</topology>
    </subcellularLocation>
</comment>
<keyword evidence="5 10" id="KW-1133">Transmembrane helix</keyword>
<dbReference type="Pfam" id="PF00066">
    <property type="entry name" value="Notch"/>
    <property type="match status" value="1"/>
</dbReference>
<dbReference type="Proteomes" id="UP001652621">
    <property type="component" value="Unplaced"/>
</dbReference>
<dbReference type="RefSeq" id="XP_058986828.1">
    <property type="nucleotide sequence ID" value="XM_059130845.1"/>
</dbReference>